<gene>
    <name evidence="1" type="ORF">EC957_002018</name>
</gene>
<keyword evidence="2" id="KW-1185">Reference proteome</keyword>
<organism evidence="1 2">
    <name type="scientific">Mortierella hygrophila</name>
    <dbReference type="NCBI Taxonomy" id="979708"/>
    <lineage>
        <taxon>Eukaryota</taxon>
        <taxon>Fungi</taxon>
        <taxon>Fungi incertae sedis</taxon>
        <taxon>Mucoromycota</taxon>
        <taxon>Mortierellomycotina</taxon>
        <taxon>Mortierellomycetes</taxon>
        <taxon>Mortierellales</taxon>
        <taxon>Mortierellaceae</taxon>
        <taxon>Mortierella</taxon>
    </lineage>
</organism>
<proteinExistence type="predicted"/>
<dbReference type="EMBL" id="JAAAXW010000014">
    <property type="protein sequence ID" value="KAF9549958.1"/>
    <property type="molecule type" value="Genomic_DNA"/>
</dbReference>
<sequence length="302" mass="34019">MHLRMKFCDLTTGRTVPVSNLAFIVRMEFESVQEMLAAHDYPTFSSESTFRVIFGEAQILSDKSPLRRLRRHPYKATYDQYELTVIYSGTGLGIRTIHWAMSSGDGIKEYGSNAFPYIECSGRTCAESALSYIDRLNDQLSDDESKTQANTHIPLSYSGYVAQAAHRQIRAYRRGYRGAFLRWTSRILSSTKPRPRLHPGRIIDAAEICTENSTAALGLIKFVGGAARTVLDEPLALKATVDYLYEKYSSLVVAVERAMLHSDNPSVHGHMWETTMTPVFAETFKSRPLSSWPLLISTFLPN</sequence>
<name>A0A9P6K7G0_9FUNG</name>
<reference evidence="1" key="1">
    <citation type="journal article" date="2020" name="Fungal Divers.">
        <title>Resolving the Mortierellaceae phylogeny through synthesis of multi-gene phylogenetics and phylogenomics.</title>
        <authorList>
            <person name="Vandepol N."/>
            <person name="Liber J."/>
            <person name="Desiro A."/>
            <person name="Na H."/>
            <person name="Kennedy M."/>
            <person name="Barry K."/>
            <person name="Grigoriev I.V."/>
            <person name="Miller A.N."/>
            <person name="O'Donnell K."/>
            <person name="Stajich J.E."/>
            <person name="Bonito G."/>
        </authorList>
    </citation>
    <scope>NUCLEOTIDE SEQUENCE</scope>
    <source>
        <strain evidence="1">NRRL 2591</strain>
    </source>
</reference>
<protein>
    <submittedName>
        <fullName evidence="1">Uncharacterized protein</fullName>
    </submittedName>
</protein>
<dbReference type="AlphaFoldDB" id="A0A9P6K7G0"/>
<dbReference type="Proteomes" id="UP000723463">
    <property type="component" value="Unassembled WGS sequence"/>
</dbReference>
<evidence type="ECO:0000313" key="1">
    <source>
        <dbReference type="EMBL" id="KAF9549958.1"/>
    </source>
</evidence>
<comment type="caution">
    <text evidence="1">The sequence shown here is derived from an EMBL/GenBank/DDBJ whole genome shotgun (WGS) entry which is preliminary data.</text>
</comment>
<accession>A0A9P6K7G0</accession>
<evidence type="ECO:0000313" key="2">
    <source>
        <dbReference type="Proteomes" id="UP000723463"/>
    </source>
</evidence>